<gene>
    <name evidence="1" type="ORF">BDY21DRAFT_129231</name>
</gene>
<protein>
    <submittedName>
        <fullName evidence="1">Uncharacterized protein</fullName>
    </submittedName>
</protein>
<evidence type="ECO:0000313" key="2">
    <source>
        <dbReference type="Proteomes" id="UP000799766"/>
    </source>
</evidence>
<name>A0A6A6NNU7_9PEZI</name>
<organism evidence="1 2">
    <name type="scientific">Lineolata rhizophorae</name>
    <dbReference type="NCBI Taxonomy" id="578093"/>
    <lineage>
        <taxon>Eukaryota</taxon>
        <taxon>Fungi</taxon>
        <taxon>Dikarya</taxon>
        <taxon>Ascomycota</taxon>
        <taxon>Pezizomycotina</taxon>
        <taxon>Dothideomycetes</taxon>
        <taxon>Dothideomycetes incertae sedis</taxon>
        <taxon>Lineolatales</taxon>
        <taxon>Lineolataceae</taxon>
        <taxon>Lineolata</taxon>
    </lineage>
</organism>
<keyword evidence="2" id="KW-1185">Reference proteome</keyword>
<dbReference type="Proteomes" id="UP000799766">
    <property type="component" value="Unassembled WGS sequence"/>
</dbReference>
<dbReference type="AlphaFoldDB" id="A0A6A6NNU7"/>
<proteinExistence type="predicted"/>
<accession>A0A6A6NNU7</accession>
<dbReference type="EMBL" id="MU001698">
    <property type="protein sequence ID" value="KAF2453339.1"/>
    <property type="molecule type" value="Genomic_DNA"/>
</dbReference>
<evidence type="ECO:0000313" key="1">
    <source>
        <dbReference type="EMBL" id="KAF2453339.1"/>
    </source>
</evidence>
<sequence>MFLPLAKAAIPGLVHFPYRPPASCTIYRHLRNKLIGKTPARQIHRPSWRNPRGPLVCDLRAFLRTRLPIADKTHPHDAESDSSFSCVPKRCHFVPAAGPGVRDQPTERALTFFNPAALFREVPKYLFAFVGAQSSNFRFPVRRPKASVGLGNRANLRYIGIGSTIRWRIYRPFAQLTRHSIIGPRSAPIPCPTSPRTCMVLKLWEAWFSSNQPCLW</sequence>
<reference evidence="1" key="1">
    <citation type="journal article" date="2020" name="Stud. Mycol.">
        <title>101 Dothideomycetes genomes: a test case for predicting lifestyles and emergence of pathogens.</title>
        <authorList>
            <person name="Haridas S."/>
            <person name="Albert R."/>
            <person name="Binder M."/>
            <person name="Bloem J."/>
            <person name="Labutti K."/>
            <person name="Salamov A."/>
            <person name="Andreopoulos B."/>
            <person name="Baker S."/>
            <person name="Barry K."/>
            <person name="Bills G."/>
            <person name="Bluhm B."/>
            <person name="Cannon C."/>
            <person name="Castanera R."/>
            <person name="Culley D."/>
            <person name="Daum C."/>
            <person name="Ezra D."/>
            <person name="Gonzalez J."/>
            <person name="Henrissat B."/>
            <person name="Kuo A."/>
            <person name="Liang C."/>
            <person name="Lipzen A."/>
            <person name="Lutzoni F."/>
            <person name="Magnuson J."/>
            <person name="Mondo S."/>
            <person name="Nolan M."/>
            <person name="Ohm R."/>
            <person name="Pangilinan J."/>
            <person name="Park H.-J."/>
            <person name="Ramirez L."/>
            <person name="Alfaro M."/>
            <person name="Sun H."/>
            <person name="Tritt A."/>
            <person name="Yoshinaga Y."/>
            <person name="Zwiers L.-H."/>
            <person name="Turgeon B."/>
            <person name="Goodwin S."/>
            <person name="Spatafora J."/>
            <person name="Crous P."/>
            <person name="Grigoriev I."/>
        </authorList>
    </citation>
    <scope>NUCLEOTIDE SEQUENCE</scope>
    <source>
        <strain evidence="1">ATCC 16933</strain>
    </source>
</reference>